<dbReference type="InterPro" id="IPR010272">
    <property type="entry name" value="T6SS_TssF"/>
</dbReference>
<accession>A0A8S0WHB4</accession>
<dbReference type="PANTHER" id="PTHR35370">
    <property type="entry name" value="CYTOPLASMIC PROTEIN-RELATED-RELATED"/>
    <property type="match status" value="1"/>
</dbReference>
<keyword evidence="2" id="KW-1185">Reference proteome</keyword>
<reference evidence="1 2" key="1">
    <citation type="submission" date="2020-02" db="EMBL/GenBank/DDBJ databases">
        <authorList>
            <person name="Hogendoorn C."/>
        </authorList>
    </citation>
    <scope>NUCLEOTIDE SEQUENCE [LARGE SCALE GENOMIC DNA]</scope>
    <source>
        <strain evidence="1">METHB21</strain>
    </source>
</reference>
<dbReference type="NCBIfam" id="TIGR03359">
    <property type="entry name" value="VI_chp_6"/>
    <property type="match status" value="1"/>
</dbReference>
<dbReference type="PANTHER" id="PTHR35370:SF1">
    <property type="entry name" value="TYPE VI SECRETION SYSTEM COMPONENT TSSF1"/>
    <property type="match status" value="1"/>
</dbReference>
<comment type="caution">
    <text evidence="1">The sequence shown here is derived from an EMBL/GenBank/DDBJ whole genome shotgun (WGS) entry which is preliminary data.</text>
</comment>
<organism evidence="1 2">
    <name type="scientific">Candidatus Methylobacter favarea</name>
    <dbReference type="NCBI Taxonomy" id="2707345"/>
    <lineage>
        <taxon>Bacteria</taxon>
        <taxon>Pseudomonadati</taxon>
        <taxon>Pseudomonadota</taxon>
        <taxon>Gammaproteobacteria</taxon>
        <taxon>Methylococcales</taxon>
        <taxon>Methylococcaceae</taxon>
        <taxon>Methylobacter</taxon>
    </lineage>
</organism>
<protein>
    <submittedName>
        <fullName evidence="1">Type VI secretion protein, VC_A0110 family</fullName>
    </submittedName>
</protein>
<proteinExistence type="predicted"/>
<sequence length="626" mass="70286">MAMNSRLLEHYHRELQFIREMGGEFARRYPKIAAGLDLGGTECADPYVERLLEGFAFLTARIQLKMEAEFPRFTQHLLEMVYPHYLAPLPAMSVVQFNPDLKGGVTEEGFLLPRHTRLLSNSSVKGRAKCEFQTAHELKLWPLRLAEASYLPLGAAIRYAEPNVQGVKAALHLRFETALYIKIKQLPLNSLPLYLHGTGTVPLKLYELLLGHCLAIIVQPGSNNPAWRERLNKSAIQSQGFESQHALLPYTSPSFQGYRLLQEYFALPQRFLFVELSNLQPALNHCDDTAVEIVILLDTARAELEDLISADNFALYCTPAINLFPKRIDRVHLTHHSTEHHLVADKTRQDDFEVHTVAEVVGYGSDGSTEQRFRPFYSTRQDRGDESAFAYYTVHRQPKLESINKSPKKLKADYLGSEIFISLVDASETPYQNDLKQLGINTLCTNRDLPKLMLIGEDVTDFTLDISAPVEAVRCLIGPTDPKPSPAAGEHAWRLINQLSLNYLSLINNNDTQGAVALCDLLRLYGDFAESSIAKQIEGLLTVTSRSIIVRVPVAGPMSFGRGVEITVTFDESAFEGASSFLLGAVLEKFFCKYVSINSFTQLVVKTRERGEIMKWPVRAGTRTLI</sequence>
<dbReference type="PIRSF" id="PIRSF028304">
    <property type="entry name" value="UCP028304"/>
    <property type="match status" value="1"/>
</dbReference>
<name>A0A8S0WHB4_9GAMM</name>
<dbReference type="EMBL" id="CADCXN010000024">
    <property type="protein sequence ID" value="CAA9889679.1"/>
    <property type="molecule type" value="Genomic_DNA"/>
</dbReference>
<dbReference type="Pfam" id="PF05947">
    <property type="entry name" value="T6SS_TssF"/>
    <property type="match status" value="1"/>
</dbReference>
<dbReference type="AlphaFoldDB" id="A0A8S0WHB4"/>
<gene>
    <name evidence="1" type="ORF">METHB2_120038</name>
</gene>
<evidence type="ECO:0000313" key="2">
    <source>
        <dbReference type="Proteomes" id="UP000494216"/>
    </source>
</evidence>
<dbReference type="Proteomes" id="UP000494216">
    <property type="component" value="Unassembled WGS sequence"/>
</dbReference>
<evidence type="ECO:0000313" key="1">
    <source>
        <dbReference type="EMBL" id="CAA9889679.1"/>
    </source>
</evidence>
<dbReference type="RefSeq" id="WP_343034371.1">
    <property type="nucleotide sequence ID" value="NZ_CADCXN010000024.1"/>
</dbReference>